<evidence type="ECO:0000313" key="2">
    <source>
        <dbReference type="Proteomes" id="UP000324611"/>
    </source>
</evidence>
<reference evidence="1 2" key="2">
    <citation type="submission" date="2019-09" db="EMBL/GenBank/DDBJ databases">
        <authorList>
            <person name="Jin C."/>
        </authorList>
    </citation>
    <scope>NUCLEOTIDE SEQUENCE [LARGE SCALE GENOMIC DNA]</scope>
    <source>
        <strain evidence="1 2">BN140078</strain>
    </source>
</reference>
<organism evidence="1 2">
    <name type="scientific">Chitinophaga agrisoli</name>
    <dbReference type="NCBI Taxonomy" id="2607653"/>
    <lineage>
        <taxon>Bacteria</taxon>
        <taxon>Pseudomonadati</taxon>
        <taxon>Bacteroidota</taxon>
        <taxon>Chitinophagia</taxon>
        <taxon>Chitinophagales</taxon>
        <taxon>Chitinophagaceae</taxon>
        <taxon>Chitinophaga</taxon>
    </lineage>
</organism>
<dbReference type="RefSeq" id="WP_149839290.1">
    <property type="nucleotide sequence ID" value="NZ_VUOC01000003.1"/>
</dbReference>
<dbReference type="Proteomes" id="UP000324611">
    <property type="component" value="Unassembled WGS sequence"/>
</dbReference>
<dbReference type="AlphaFoldDB" id="A0A5B2VSG5"/>
<comment type="caution">
    <text evidence="1">The sequence shown here is derived from an EMBL/GenBank/DDBJ whole genome shotgun (WGS) entry which is preliminary data.</text>
</comment>
<evidence type="ECO:0000313" key="1">
    <source>
        <dbReference type="EMBL" id="KAA2241784.1"/>
    </source>
</evidence>
<dbReference type="Pfam" id="PF14092">
    <property type="entry name" value="DUF4270"/>
    <property type="match status" value="1"/>
</dbReference>
<sequence length="452" mass="50242">MNNIFCRSGCAHAYLKIGVAILLAALNSACDKNGFTYDLTDGNQPSNYILTDTLTIDMQTVQLDSIPTSGDGIIVCGRHQDPYFGKITASSFFQLQLPQGTLTDVQNESSRYDSIELVLKPNRQVYGDTTSAQDFGVYEVLETIQPANNGFALYNNSNFLTGSQSLGNFQQPRNFPNIDTTVRVKLENSFGNTLFQLFKNKAPEVSTQANFLQYYRGLALKPGANSANIMGFFTGDTSVMLRVHYHINEPIISDRHLDMPMYNPNLQFNQVSADRTGTVLAALNGSTKSLPSTQTNNQGFVQYLSRIVTRIDMPGLKGLASLGKFFKVMRATLILQPVAGTYETPYALPPRVTICETDQKNNVVDTVTSPTAGIQYGNLVIDKQYYLNTNYTYDITHYVINNIASVAANNYGLMITPTRGDALTNFNRLVLGDTKQKYRAKVQVYYLLYQNQ</sequence>
<name>A0A5B2VSG5_9BACT</name>
<protein>
    <submittedName>
        <fullName evidence="1">DUF4270 domain-containing protein</fullName>
    </submittedName>
</protein>
<dbReference type="InterPro" id="IPR025366">
    <property type="entry name" value="DUF4270"/>
</dbReference>
<reference evidence="1 2" key="1">
    <citation type="submission" date="2019-09" db="EMBL/GenBank/DDBJ databases">
        <title>Chitinophaga ginsengihumi sp. nov., isolated from soil of ginseng rhizosphere.</title>
        <authorList>
            <person name="Lee J."/>
        </authorList>
    </citation>
    <scope>NUCLEOTIDE SEQUENCE [LARGE SCALE GENOMIC DNA]</scope>
    <source>
        <strain evidence="1 2">BN140078</strain>
    </source>
</reference>
<proteinExistence type="predicted"/>
<gene>
    <name evidence="1" type="ORF">F0L74_18125</name>
</gene>
<keyword evidence="2" id="KW-1185">Reference proteome</keyword>
<dbReference type="EMBL" id="VUOC01000003">
    <property type="protein sequence ID" value="KAA2241784.1"/>
    <property type="molecule type" value="Genomic_DNA"/>
</dbReference>
<accession>A0A5B2VSG5</accession>